<evidence type="ECO:0000313" key="12">
    <source>
        <dbReference type="EMBL" id="AHE52747.1"/>
    </source>
</evidence>
<keyword evidence="5 10" id="KW-0436">Ligase</keyword>
<dbReference type="eggNOG" id="COG0154">
    <property type="taxonomic scope" value="Bacteria"/>
</dbReference>
<feature type="domain" description="Amidase" evidence="11">
    <location>
        <begin position="27"/>
        <end position="474"/>
    </location>
</feature>
<protein>
    <recommendedName>
        <fullName evidence="4 10">Glutamyl-tRNA(Gln) amidotransferase subunit A</fullName>
        <shortName evidence="10">Glu-ADT subunit A</shortName>
        <ecNumber evidence="3 10">6.3.5.7</ecNumber>
    </recommendedName>
</protein>
<dbReference type="SUPFAM" id="SSF75304">
    <property type="entry name" value="Amidase signature (AS) enzymes"/>
    <property type="match status" value="1"/>
</dbReference>
<organism evidence="12 13">
    <name type="scientific">Sphingomonas sanxanigenens DSM 19645 = NX02</name>
    <dbReference type="NCBI Taxonomy" id="1123269"/>
    <lineage>
        <taxon>Bacteria</taxon>
        <taxon>Pseudomonadati</taxon>
        <taxon>Pseudomonadota</taxon>
        <taxon>Alphaproteobacteria</taxon>
        <taxon>Sphingomonadales</taxon>
        <taxon>Sphingomonadaceae</taxon>
        <taxon>Sphingomonas</taxon>
    </lineage>
</organism>
<dbReference type="EMBL" id="CP006644">
    <property type="protein sequence ID" value="AHE52747.1"/>
    <property type="molecule type" value="Genomic_DNA"/>
</dbReference>
<dbReference type="PANTHER" id="PTHR11895:SF151">
    <property type="entry name" value="GLUTAMYL-TRNA(GLN) AMIDOTRANSFERASE SUBUNIT A"/>
    <property type="match status" value="1"/>
</dbReference>
<comment type="catalytic activity">
    <reaction evidence="9 10">
        <text>L-glutamyl-tRNA(Gln) + L-glutamine + ATP + H2O = L-glutaminyl-tRNA(Gln) + L-glutamate + ADP + phosphate + H(+)</text>
        <dbReference type="Rhea" id="RHEA:17521"/>
        <dbReference type="Rhea" id="RHEA-COMP:9681"/>
        <dbReference type="Rhea" id="RHEA-COMP:9684"/>
        <dbReference type="ChEBI" id="CHEBI:15377"/>
        <dbReference type="ChEBI" id="CHEBI:15378"/>
        <dbReference type="ChEBI" id="CHEBI:29985"/>
        <dbReference type="ChEBI" id="CHEBI:30616"/>
        <dbReference type="ChEBI" id="CHEBI:43474"/>
        <dbReference type="ChEBI" id="CHEBI:58359"/>
        <dbReference type="ChEBI" id="CHEBI:78520"/>
        <dbReference type="ChEBI" id="CHEBI:78521"/>
        <dbReference type="ChEBI" id="CHEBI:456216"/>
        <dbReference type="EC" id="6.3.5.7"/>
    </reaction>
</comment>
<evidence type="ECO:0000256" key="10">
    <source>
        <dbReference type="HAMAP-Rule" id="MF_00120"/>
    </source>
</evidence>
<sequence length="494" mass="51607">MMTDLTDLGVAAIRDGVRDGSFSAREVATAFVDAVAAAKPLNAFIVETPEHALAAADAADQARATGELKPLSGVPIGMKDLFCTEGVQTTAASNMLGGFKPTYESTVSANLWTAGAGMLGKLNLDQFAMGSSNETSAFGNVISPWRRNDGGNAALAPGGSSGGSSAAISARLCPAATGTDTGGSIRQPAAFTGISGIKPTYGRCSRWGVVAFASSLDQPGPMARDVRDCAIMLEAMAGFDAKDSTSLQLNVPAWEAGLSADLRGKTVGIPKEYRVDGMPAEIEALWDQGIAWLKDAGANVVEVSLPHTRYALPTYYIIAPAEASSNLARYDGVRYGLRDLPDGANLQDMYAATRAAGFGAEVKRRIMIGTYVLSAGFYDAYYNQAQKVRALIARDFDEAWAKCDLLLTPTAPSAAFALGEKADDPLAMYLNDVFTVPSSLAGLPAMSVPGGLDAQGLPLGLQIIGKALDEQGVLNAGLAIEQRAGFTARPGKWW</sequence>
<evidence type="ECO:0000259" key="11">
    <source>
        <dbReference type="Pfam" id="PF01425"/>
    </source>
</evidence>
<comment type="subunit">
    <text evidence="2 10">Heterotrimer of A, B and C subunits.</text>
</comment>
<comment type="similarity">
    <text evidence="1 10">Belongs to the amidase family. GatA subfamily.</text>
</comment>
<dbReference type="GO" id="GO:0050567">
    <property type="term" value="F:glutaminyl-tRNA synthase (glutamine-hydrolyzing) activity"/>
    <property type="evidence" value="ECO:0007669"/>
    <property type="project" value="UniProtKB-UniRule"/>
</dbReference>
<reference evidence="12 13" key="1">
    <citation type="submission" date="2013-07" db="EMBL/GenBank/DDBJ databases">
        <title>Completed genome of Sphingomonas sanxanigenens NX02.</title>
        <authorList>
            <person name="Ma T."/>
            <person name="Huang H."/>
            <person name="Wu M."/>
            <person name="Li X."/>
            <person name="Li G."/>
        </authorList>
    </citation>
    <scope>NUCLEOTIDE SEQUENCE [LARGE SCALE GENOMIC DNA]</scope>
    <source>
        <strain evidence="12 13">NX02</strain>
    </source>
</reference>
<dbReference type="GO" id="GO:0016740">
    <property type="term" value="F:transferase activity"/>
    <property type="evidence" value="ECO:0007669"/>
    <property type="project" value="UniProtKB-KW"/>
</dbReference>
<dbReference type="AlphaFoldDB" id="W0A8D6"/>
<dbReference type="InterPro" id="IPR023631">
    <property type="entry name" value="Amidase_dom"/>
</dbReference>
<keyword evidence="12" id="KW-0808">Transferase</keyword>
<keyword evidence="7 10" id="KW-0067">ATP-binding</keyword>
<evidence type="ECO:0000256" key="6">
    <source>
        <dbReference type="ARBA" id="ARBA00022741"/>
    </source>
</evidence>
<evidence type="ECO:0000256" key="3">
    <source>
        <dbReference type="ARBA" id="ARBA00012739"/>
    </source>
</evidence>
<dbReference type="Proteomes" id="UP000018851">
    <property type="component" value="Chromosome"/>
</dbReference>
<keyword evidence="13" id="KW-1185">Reference proteome</keyword>
<accession>W0A8D6</accession>
<dbReference type="NCBIfam" id="TIGR00132">
    <property type="entry name" value="gatA"/>
    <property type="match status" value="1"/>
</dbReference>
<evidence type="ECO:0000256" key="5">
    <source>
        <dbReference type="ARBA" id="ARBA00022598"/>
    </source>
</evidence>
<feature type="active site" description="Charge relay system" evidence="10">
    <location>
        <position position="160"/>
    </location>
</feature>
<dbReference type="HAMAP" id="MF_00120">
    <property type="entry name" value="GatA"/>
    <property type="match status" value="1"/>
</dbReference>
<name>W0A8D6_9SPHN</name>
<evidence type="ECO:0000256" key="2">
    <source>
        <dbReference type="ARBA" id="ARBA00011123"/>
    </source>
</evidence>
<dbReference type="Gene3D" id="3.90.1300.10">
    <property type="entry name" value="Amidase signature (AS) domain"/>
    <property type="match status" value="1"/>
</dbReference>
<keyword evidence="8 10" id="KW-0648">Protein biosynthesis</keyword>
<evidence type="ECO:0000313" key="13">
    <source>
        <dbReference type="Proteomes" id="UP000018851"/>
    </source>
</evidence>
<evidence type="ECO:0000256" key="7">
    <source>
        <dbReference type="ARBA" id="ARBA00022840"/>
    </source>
</evidence>
<evidence type="ECO:0000256" key="8">
    <source>
        <dbReference type="ARBA" id="ARBA00022917"/>
    </source>
</evidence>
<dbReference type="GO" id="GO:0030956">
    <property type="term" value="C:glutamyl-tRNA(Gln) amidotransferase complex"/>
    <property type="evidence" value="ECO:0007669"/>
    <property type="project" value="InterPro"/>
</dbReference>
<comment type="function">
    <text evidence="10">Allows the formation of correctly charged Gln-tRNA(Gln) through the transamidation of misacylated Glu-tRNA(Gln) in organisms which lack glutaminyl-tRNA synthetase. The reaction takes place in the presence of glutamine and ATP through an activated gamma-phospho-Glu-tRNA(Gln).</text>
</comment>
<dbReference type="InterPro" id="IPR000120">
    <property type="entry name" value="Amidase"/>
</dbReference>
<dbReference type="PANTHER" id="PTHR11895">
    <property type="entry name" value="TRANSAMIDASE"/>
    <property type="match status" value="1"/>
</dbReference>
<dbReference type="KEGG" id="ssan:NX02_05030"/>
<evidence type="ECO:0000256" key="4">
    <source>
        <dbReference type="ARBA" id="ARBA00014428"/>
    </source>
</evidence>
<feature type="active site" description="Acyl-ester intermediate" evidence="10">
    <location>
        <position position="184"/>
    </location>
</feature>
<keyword evidence="6 10" id="KW-0547">Nucleotide-binding</keyword>
<dbReference type="EC" id="6.3.5.7" evidence="3 10"/>
<evidence type="ECO:0000256" key="9">
    <source>
        <dbReference type="ARBA" id="ARBA00047407"/>
    </source>
</evidence>
<gene>
    <name evidence="10" type="primary">gatA</name>
    <name evidence="12" type="ORF">NX02_05030</name>
</gene>
<dbReference type="GO" id="GO:0005524">
    <property type="term" value="F:ATP binding"/>
    <property type="evidence" value="ECO:0007669"/>
    <property type="project" value="UniProtKB-KW"/>
</dbReference>
<dbReference type="HOGENOM" id="CLU_009600_0_3_5"/>
<dbReference type="InterPro" id="IPR036928">
    <property type="entry name" value="AS_sf"/>
</dbReference>
<dbReference type="InterPro" id="IPR004412">
    <property type="entry name" value="GatA"/>
</dbReference>
<proteinExistence type="inferred from homology"/>
<evidence type="ECO:0000256" key="1">
    <source>
        <dbReference type="ARBA" id="ARBA00008069"/>
    </source>
</evidence>
<dbReference type="PATRIC" id="fig|1123269.5.peg.978"/>
<dbReference type="GO" id="GO:0006412">
    <property type="term" value="P:translation"/>
    <property type="evidence" value="ECO:0007669"/>
    <property type="project" value="UniProtKB-UniRule"/>
</dbReference>
<dbReference type="STRING" id="1123269.NX02_05030"/>
<dbReference type="PROSITE" id="PS00571">
    <property type="entry name" value="AMIDASES"/>
    <property type="match status" value="1"/>
</dbReference>
<dbReference type="InterPro" id="IPR020556">
    <property type="entry name" value="Amidase_CS"/>
</dbReference>
<feature type="active site" description="Charge relay system" evidence="10">
    <location>
        <position position="79"/>
    </location>
</feature>
<dbReference type="Pfam" id="PF01425">
    <property type="entry name" value="Amidase"/>
    <property type="match status" value="1"/>
</dbReference>